<dbReference type="Proteomes" id="UP000289555">
    <property type="component" value="Chromosome"/>
</dbReference>
<evidence type="ECO:0000313" key="1">
    <source>
        <dbReference type="EMBL" id="BBI50620.1"/>
    </source>
</evidence>
<dbReference type="EMBL" id="AP019416">
    <property type="protein sequence ID" value="BBI50620.1"/>
    <property type="molecule type" value="Genomic_DNA"/>
</dbReference>
<proteinExistence type="predicted"/>
<organism evidence="1 2">
    <name type="scientific">Vreelandella olivaria</name>
    <dbReference type="NCBI Taxonomy" id="390919"/>
    <lineage>
        <taxon>Bacteria</taxon>
        <taxon>Pseudomonadati</taxon>
        <taxon>Pseudomonadota</taxon>
        <taxon>Gammaproteobacteria</taxon>
        <taxon>Oceanospirillales</taxon>
        <taxon>Halomonadaceae</taxon>
        <taxon>Vreelandella</taxon>
    </lineage>
</organism>
<keyword evidence="2" id="KW-1185">Reference proteome</keyword>
<sequence length="65" mass="6848">MARANHPGALKELLVRYLGAQTTRRVFSHSGSKSTYAADEPATAELITRAEQALAGALAAPQHAC</sequence>
<accession>A0ABM7GJ76</accession>
<protein>
    <submittedName>
        <fullName evidence="1">Uncharacterized protein</fullName>
    </submittedName>
</protein>
<evidence type="ECO:0000313" key="2">
    <source>
        <dbReference type="Proteomes" id="UP000289555"/>
    </source>
</evidence>
<reference evidence="2" key="1">
    <citation type="journal article" date="2019" name="Microbiol. Resour. Announc.">
        <title>Complete Genome Sequence of Halomonas olivaria, a Moderately Halophilic Bacterium Isolated from Olive Processing Effluents, Obtained by Nanopore Sequencing.</title>
        <authorList>
            <person name="Nagata S."/>
            <person name="Ii K.M."/>
            <person name="Tsukimi T."/>
            <person name="Miura M.C."/>
            <person name="Galipon J."/>
            <person name="Arakawa K."/>
        </authorList>
    </citation>
    <scope>NUCLEOTIDE SEQUENCE [LARGE SCALE GENOMIC DNA]</scope>
    <source>
        <strain evidence="2">TYRC17</strain>
    </source>
</reference>
<name>A0ABM7GJ76_9GAMM</name>
<gene>
    <name evidence="1" type="ORF">HORIV_30410</name>
</gene>